<protein>
    <submittedName>
        <fullName evidence="3">Thioredoxin-like protein</fullName>
    </submittedName>
</protein>
<dbReference type="InterPro" id="IPR010987">
    <property type="entry name" value="Glutathione-S-Trfase_C-like"/>
</dbReference>
<dbReference type="SUPFAM" id="SSF52833">
    <property type="entry name" value="Thioredoxin-like"/>
    <property type="match status" value="1"/>
</dbReference>
<dbReference type="Proteomes" id="UP001610432">
    <property type="component" value="Unassembled WGS sequence"/>
</dbReference>
<dbReference type="InterPro" id="IPR040079">
    <property type="entry name" value="Glutathione_S-Trfase"/>
</dbReference>
<evidence type="ECO:0000259" key="2">
    <source>
        <dbReference type="PROSITE" id="PS50405"/>
    </source>
</evidence>
<dbReference type="Gene3D" id="1.20.1050.10">
    <property type="match status" value="1"/>
</dbReference>
<feature type="domain" description="GST N-terminal" evidence="1">
    <location>
        <begin position="14"/>
        <end position="93"/>
    </location>
</feature>
<organism evidence="3 4">
    <name type="scientific">Aspergillus lucknowensis</name>
    <dbReference type="NCBI Taxonomy" id="176173"/>
    <lineage>
        <taxon>Eukaryota</taxon>
        <taxon>Fungi</taxon>
        <taxon>Dikarya</taxon>
        <taxon>Ascomycota</taxon>
        <taxon>Pezizomycotina</taxon>
        <taxon>Eurotiomycetes</taxon>
        <taxon>Eurotiomycetidae</taxon>
        <taxon>Eurotiales</taxon>
        <taxon>Aspergillaceae</taxon>
        <taxon>Aspergillus</taxon>
        <taxon>Aspergillus subgen. Nidulantes</taxon>
    </lineage>
</organism>
<dbReference type="InterPro" id="IPR036249">
    <property type="entry name" value="Thioredoxin-like_sf"/>
</dbReference>
<evidence type="ECO:0000313" key="3">
    <source>
        <dbReference type="EMBL" id="KAL2865225.1"/>
    </source>
</evidence>
<dbReference type="EMBL" id="JBFXLQ010000033">
    <property type="protein sequence ID" value="KAL2865225.1"/>
    <property type="molecule type" value="Genomic_DNA"/>
</dbReference>
<dbReference type="GeneID" id="98148410"/>
<reference evidence="3 4" key="1">
    <citation type="submission" date="2024-07" db="EMBL/GenBank/DDBJ databases">
        <title>Section-level genome sequencing and comparative genomics of Aspergillus sections Usti and Cavernicolus.</title>
        <authorList>
            <consortium name="Lawrence Berkeley National Laboratory"/>
            <person name="Nybo J.L."/>
            <person name="Vesth T.C."/>
            <person name="Theobald S."/>
            <person name="Frisvad J.C."/>
            <person name="Larsen T.O."/>
            <person name="Kjaerboelling I."/>
            <person name="Rothschild-Mancinelli K."/>
            <person name="Lyhne E.K."/>
            <person name="Kogle M.E."/>
            <person name="Barry K."/>
            <person name="Clum A."/>
            <person name="Na H."/>
            <person name="Ledsgaard L."/>
            <person name="Lin J."/>
            <person name="Lipzen A."/>
            <person name="Kuo A."/>
            <person name="Riley R."/>
            <person name="Mondo S."/>
            <person name="Labutti K."/>
            <person name="Haridas S."/>
            <person name="Pangalinan J."/>
            <person name="Salamov A.A."/>
            <person name="Simmons B.A."/>
            <person name="Magnuson J.K."/>
            <person name="Chen J."/>
            <person name="Drula E."/>
            <person name="Henrissat B."/>
            <person name="Wiebenga A."/>
            <person name="Lubbers R.J."/>
            <person name="Gomes A.C."/>
            <person name="Macurrencykelacurrency M.R."/>
            <person name="Stajich J."/>
            <person name="Grigoriev I.V."/>
            <person name="Mortensen U.H."/>
            <person name="De Vries R.P."/>
            <person name="Baker S.E."/>
            <person name="Andersen M.R."/>
        </authorList>
    </citation>
    <scope>NUCLEOTIDE SEQUENCE [LARGE SCALE GENOMIC DNA]</scope>
    <source>
        <strain evidence="3 4">CBS 449.75</strain>
    </source>
</reference>
<dbReference type="RefSeq" id="XP_070884204.1">
    <property type="nucleotide sequence ID" value="XM_071033338.1"/>
</dbReference>
<dbReference type="PANTHER" id="PTHR43968">
    <property type="match status" value="1"/>
</dbReference>
<sequence>MYDFHLQSRCSIYTPIADYELTKNAGAHRVHIALAELNLPFKEERIDYTKPRTPEYLRINPSGKVPALTYGDAVILESALIAQFLADSAASTNLTPHTGDPQRALARQRIAFFVETYFAKANVHYYPAIEARTDGEAEELGRRYAEAVVKEIEPLLQDAGPFFGGAGKLTMAEVLTGSFIMRIFTLPYTDNAPLPRTMVAGLEEMAPKFYAWAQAVMQHPSVYSIYNRDGCAAEMRDRRARARGLV</sequence>
<comment type="caution">
    <text evidence="3">The sequence shown here is derived from an EMBL/GenBank/DDBJ whole genome shotgun (WGS) entry which is preliminary data.</text>
</comment>
<name>A0ABR4LKZ1_9EURO</name>
<dbReference type="InterPro" id="IPR050983">
    <property type="entry name" value="GST_Omega/HSP26"/>
</dbReference>
<dbReference type="PANTHER" id="PTHR43968:SF8">
    <property type="entry name" value="S-TRANSFERASE, PUTATIVE (AFU_ORTHOLOGUE AFUA_2G00590)-RELATED"/>
    <property type="match status" value="1"/>
</dbReference>
<accession>A0ABR4LKZ1</accession>
<feature type="domain" description="GST C-terminal" evidence="2">
    <location>
        <begin position="99"/>
        <end position="241"/>
    </location>
</feature>
<dbReference type="SFLD" id="SFLDG00358">
    <property type="entry name" value="Main_(cytGST)"/>
    <property type="match status" value="1"/>
</dbReference>
<dbReference type="Pfam" id="PF13409">
    <property type="entry name" value="GST_N_2"/>
    <property type="match status" value="1"/>
</dbReference>
<evidence type="ECO:0000259" key="1">
    <source>
        <dbReference type="PROSITE" id="PS50404"/>
    </source>
</evidence>
<keyword evidence="4" id="KW-1185">Reference proteome</keyword>
<dbReference type="PROSITE" id="PS50404">
    <property type="entry name" value="GST_NTER"/>
    <property type="match status" value="1"/>
</dbReference>
<dbReference type="Gene3D" id="3.40.30.10">
    <property type="entry name" value="Glutaredoxin"/>
    <property type="match status" value="1"/>
</dbReference>
<dbReference type="InterPro" id="IPR004045">
    <property type="entry name" value="Glutathione_S-Trfase_N"/>
</dbReference>
<dbReference type="SUPFAM" id="SSF47616">
    <property type="entry name" value="GST C-terminal domain-like"/>
    <property type="match status" value="1"/>
</dbReference>
<gene>
    <name evidence="3" type="ORF">BJX67DRAFT_382967</name>
</gene>
<dbReference type="CDD" id="cd00570">
    <property type="entry name" value="GST_N_family"/>
    <property type="match status" value="1"/>
</dbReference>
<dbReference type="InterPro" id="IPR036282">
    <property type="entry name" value="Glutathione-S-Trfase_C_sf"/>
</dbReference>
<proteinExistence type="predicted"/>
<dbReference type="PROSITE" id="PS50405">
    <property type="entry name" value="GST_CTER"/>
    <property type="match status" value="1"/>
</dbReference>
<evidence type="ECO:0000313" key="4">
    <source>
        <dbReference type="Proteomes" id="UP001610432"/>
    </source>
</evidence>
<dbReference type="SFLD" id="SFLDS00019">
    <property type="entry name" value="Glutathione_Transferase_(cytos"/>
    <property type="match status" value="1"/>
</dbReference>